<dbReference type="SUPFAM" id="SSF51126">
    <property type="entry name" value="Pectin lyase-like"/>
    <property type="match status" value="1"/>
</dbReference>
<dbReference type="InterPro" id="IPR039448">
    <property type="entry name" value="Beta_helix"/>
</dbReference>
<proteinExistence type="predicted"/>
<evidence type="ECO:0000313" key="3">
    <source>
        <dbReference type="Proteomes" id="UP001398420"/>
    </source>
</evidence>
<dbReference type="Gene3D" id="2.160.20.10">
    <property type="entry name" value="Single-stranded right-handed beta-helix, Pectin lyase-like"/>
    <property type="match status" value="1"/>
</dbReference>
<evidence type="ECO:0000259" key="1">
    <source>
        <dbReference type="Pfam" id="PF13229"/>
    </source>
</evidence>
<protein>
    <submittedName>
        <fullName evidence="2">Right-handed parallel beta-helix repeat-containing protein</fullName>
    </submittedName>
</protein>
<gene>
    <name evidence="2" type="ORF">AAF454_10070</name>
</gene>
<dbReference type="InterPro" id="IPR006626">
    <property type="entry name" value="PbH1"/>
</dbReference>
<dbReference type="InterPro" id="IPR011050">
    <property type="entry name" value="Pectin_lyase_fold/virulence"/>
</dbReference>
<dbReference type="EMBL" id="JBCEWA010000007">
    <property type="protein sequence ID" value="MEL5988742.1"/>
    <property type="molecule type" value="Genomic_DNA"/>
</dbReference>
<evidence type="ECO:0000313" key="2">
    <source>
        <dbReference type="EMBL" id="MEL5988742.1"/>
    </source>
</evidence>
<reference evidence="2 3" key="1">
    <citation type="submission" date="2024-04" db="EMBL/GenBank/DDBJ databases">
        <authorList>
            <person name="Wu Y.S."/>
            <person name="Zhang L."/>
        </authorList>
    </citation>
    <scope>NUCLEOTIDE SEQUENCE [LARGE SCALE GENOMIC DNA]</scope>
    <source>
        <strain evidence="2 3">KG-01</strain>
    </source>
</reference>
<keyword evidence="3" id="KW-1185">Reference proteome</keyword>
<organism evidence="2 3">
    <name type="scientific">Kurthia gibsonii</name>
    <dbReference type="NCBI Taxonomy" id="33946"/>
    <lineage>
        <taxon>Bacteria</taxon>
        <taxon>Bacillati</taxon>
        <taxon>Bacillota</taxon>
        <taxon>Bacilli</taxon>
        <taxon>Bacillales</taxon>
        <taxon>Caryophanaceae</taxon>
        <taxon>Kurthia</taxon>
    </lineage>
</organism>
<dbReference type="InterPro" id="IPR012334">
    <property type="entry name" value="Pectin_lyas_fold"/>
</dbReference>
<accession>A0ABU9LLT1</accession>
<feature type="domain" description="Right handed beta helix" evidence="1">
    <location>
        <begin position="241"/>
        <end position="346"/>
    </location>
</feature>
<sequence length="411" mass="46841">MNKIRIISFLLLIVGIISVITIQPEEANAKTYTITPNSKPLDPMFQRYGTYNQYTKHYYLFRSYMNEFEKKKGGKLIIKKGTYNITNAIYVPSNVTLEFQDGVKMVKTTKTGTNIITPSASMFQLVSPSKALIDGAYGKYNGEKNIKFIGKGTVTFDMKYVPKGITIIMGHNQNVLVDNIQFRNFNYAHFIELDASKNVTIRNSTFKSANDPLMSVKEAINIDTPDRETKGWSQRWSKFDAQPNTNVLIEHNTFENIPRAVGTHKYSEKKIHKNITIRNNTMKNLRNDFIRALNWENAIIENNTFTLESTDPRNEVVKGISASGVKNIRIKNNTFDHMAIAMMFFTFANSGGGSTNPVYADLTEQNKIDLLSNTYLNLNTPYIQIRDNLQSDGTRKTETIKLDEQTLRQAK</sequence>
<dbReference type="RefSeq" id="WP_068453212.1">
    <property type="nucleotide sequence ID" value="NZ_CP147847.1"/>
</dbReference>
<comment type="caution">
    <text evidence="2">The sequence shown here is derived from an EMBL/GenBank/DDBJ whole genome shotgun (WGS) entry which is preliminary data.</text>
</comment>
<dbReference type="Pfam" id="PF13229">
    <property type="entry name" value="Beta_helix"/>
    <property type="match status" value="1"/>
</dbReference>
<dbReference type="Proteomes" id="UP001398420">
    <property type="component" value="Unassembled WGS sequence"/>
</dbReference>
<dbReference type="SMART" id="SM00710">
    <property type="entry name" value="PbH1"/>
    <property type="match status" value="5"/>
</dbReference>
<name>A0ABU9LLT1_9BACL</name>